<evidence type="ECO:0000259" key="3">
    <source>
        <dbReference type="Pfam" id="PF10193"/>
    </source>
</evidence>
<dbReference type="Gene3D" id="1.25.40.720">
    <property type="entry name" value="Telomere length regulation protein 2, C-terminal domain"/>
    <property type="match status" value="1"/>
</dbReference>
<dbReference type="GO" id="GO:0042162">
    <property type="term" value="F:telomeric DNA binding"/>
    <property type="evidence" value="ECO:0007669"/>
    <property type="project" value="TreeGrafter"/>
</dbReference>
<dbReference type="Proteomes" id="UP000054845">
    <property type="component" value="Unassembled WGS sequence"/>
</dbReference>
<feature type="compositionally biased region" description="Low complexity" evidence="2">
    <location>
        <begin position="485"/>
        <end position="504"/>
    </location>
</feature>
<keyword evidence="5" id="KW-1185">Reference proteome</keyword>
<feature type="region of interest" description="Disordered" evidence="2">
    <location>
        <begin position="1147"/>
        <end position="1170"/>
    </location>
</feature>
<dbReference type="GO" id="GO:0005829">
    <property type="term" value="C:cytosol"/>
    <property type="evidence" value="ECO:0007669"/>
    <property type="project" value="TreeGrafter"/>
</dbReference>
<feature type="region of interest" description="Disordered" evidence="2">
    <location>
        <begin position="875"/>
        <end position="901"/>
    </location>
</feature>
<protein>
    <submittedName>
        <fullName evidence="4">Uncharacterized conserved protein</fullName>
    </submittedName>
</protein>
<dbReference type="PANTHER" id="PTHR15830:SF10">
    <property type="entry name" value="TELOMERE LENGTH REGULATION PROTEIN TEL2 HOMOLOG"/>
    <property type="match status" value="1"/>
</dbReference>
<evidence type="ECO:0000313" key="4">
    <source>
        <dbReference type="EMBL" id="CEH13478.1"/>
    </source>
</evidence>
<feature type="compositionally biased region" description="Basic and acidic residues" evidence="2">
    <location>
        <begin position="875"/>
        <end position="891"/>
    </location>
</feature>
<feature type="compositionally biased region" description="Polar residues" evidence="2">
    <location>
        <begin position="1147"/>
        <end position="1158"/>
    </location>
</feature>
<dbReference type="OrthoDB" id="10254187at2759"/>
<dbReference type="InterPro" id="IPR019337">
    <property type="entry name" value="Telomere_length_regulation_dom"/>
</dbReference>
<feature type="compositionally biased region" description="Low complexity" evidence="2">
    <location>
        <begin position="829"/>
        <end position="842"/>
    </location>
</feature>
<dbReference type="InterPro" id="IPR051970">
    <property type="entry name" value="TEL2_Regulation"/>
</dbReference>
<dbReference type="STRING" id="401625.A0A0P1BBI7"/>
<name>A0A0P1BBI7_9BASI</name>
<feature type="region of interest" description="Disordered" evidence="2">
    <location>
        <begin position="721"/>
        <end position="764"/>
    </location>
</feature>
<comment type="similarity">
    <text evidence="1">Belongs to the TEL2 family.</text>
</comment>
<evidence type="ECO:0000313" key="5">
    <source>
        <dbReference type="Proteomes" id="UP000054845"/>
    </source>
</evidence>
<reference evidence="4 5" key="1">
    <citation type="submission" date="2014-09" db="EMBL/GenBank/DDBJ databases">
        <authorList>
            <person name="Magalhaes I.L.F."/>
            <person name="Oliveira U."/>
            <person name="Santos F.R."/>
            <person name="Vidigal T.H.D.A."/>
            <person name="Brescovit A.D."/>
            <person name="Santos A.J."/>
        </authorList>
    </citation>
    <scope>NUCLEOTIDE SEQUENCE [LARGE SCALE GENOMIC DNA]</scope>
</reference>
<dbReference type="PANTHER" id="PTHR15830">
    <property type="entry name" value="TELOMERE LENGTH REGULATION PROTEIN TEL2 FAMILY MEMBER"/>
    <property type="match status" value="1"/>
</dbReference>
<dbReference type="GO" id="GO:0051879">
    <property type="term" value="F:Hsp90 protein binding"/>
    <property type="evidence" value="ECO:0007669"/>
    <property type="project" value="TreeGrafter"/>
</dbReference>
<organism evidence="4 5">
    <name type="scientific">Ceraceosorus bombacis</name>
    <dbReference type="NCBI Taxonomy" id="401625"/>
    <lineage>
        <taxon>Eukaryota</taxon>
        <taxon>Fungi</taxon>
        <taxon>Dikarya</taxon>
        <taxon>Basidiomycota</taxon>
        <taxon>Ustilaginomycotina</taxon>
        <taxon>Exobasidiomycetes</taxon>
        <taxon>Ceraceosorales</taxon>
        <taxon>Ceraceosoraceae</taxon>
        <taxon>Ceraceosorus</taxon>
    </lineage>
</organism>
<evidence type="ECO:0000256" key="1">
    <source>
        <dbReference type="ARBA" id="ARBA00006133"/>
    </source>
</evidence>
<feature type="region of interest" description="Disordered" evidence="2">
    <location>
        <begin position="794"/>
        <end position="851"/>
    </location>
</feature>
<accession>A0A0P1BBI7</accession>
<feature type="domain" description="Telomere length regulation protein conserved" evidence="3">
    <location>
        <begin position="909"/>
        <end position="1019"/>
    </location>
</feature>
<sequence length="1356" mass="148842">MALLTLSSSAEGPTPSKVQQTLEELRNSNFGSWDEVLKVLRQPLALFGLGVGPRRVKRHSVGGDEPDPTFGRSLGPQLTDEQKACLRPTFLGDVQRVILERIGVDWAFMIEEERWSELLHAWFVAPTRQSETASPFEPILVTTIQLATLSTLSAFLSNPRATQHESTIHALTRIVQMLFSRHAQPYEPASQVGLSNPHAESTAPHTDMPYPLDLCYIHETLRIQPVDGRSFSSSMSPQATLQWAQCVRLLFALPAKISNWSEGQEDWSSMLARPDEARSLQQHDEFGAYLAEQLEQLIGTRTQAESLRVFVSRVLRSGTAAPIPFSNASSGRARRDFWSALLRCVLRRCEILAGPHRSDTYLRPISEEFDMAGLKGGVGDQVALYSARWQILLLRTLQRTESETFFLSLLAWFDVVSCGLGLKRAAPIVQDVPSRGPVLHEEDRDFCSTGKDNLRNAIALVIKIFLGLSGTDKPLQHISDPARRASLTSDLASDSSSSEESSASSDERQGPALPCKRTSRGPASLAPLLIEVVRGTRSARHWSPSLATALASVIQSAGSKVMQRIAKDVLETWSDAKRCEIDLRERELYLTTLLIALPLPSPYDPTFIEGVGAHLSHLDPYIRRLGMLCAELSSHHAAHQQTSDSGDQEAPKTLSFSKSIWEGHGEGREEARVLRKLSAKLREGIESGGPELHLRAPHVSAPEAGRLLGIVFEMRRGCDPLPEPIPDAGQPHMAHSPAQIVSRPKPISRSLPQRVAPASRLQRYDQNSPLGSLLALDSSGTNVRKDSLRRPLIVDLSQTDERDETVSGSPARQDGLRPAPAHEFEEAESSASSSGEDSSASEAGDEERAHLQSTLKGLNLANDADDSTIKAALEAHRSAQKAKETKTSGRTEDEEFGMSVPKKKRRRVPVYVNELPPLLRDQDRSANRLALRHAEALVRRKRGWGGEVEENSAELLYALVALQNNFGIKHFEEMRTNAVVALVVAAPRITAPLLAEQYFNHQYSLAQRSCMLIALATAARDLAGLPALHSLEAANESLIGTAIDRAKTEGEARVPEIQRDKALQVNPTSRGSRSELSVSREERSSQHASSVDNLAKRYPSTLPGAMLAPLTRYLDVAVVYFLRPLIQRHWIALDELLRSASSNSRQSTANSILRSRMSTHGGGSTIARRRAGTGQVLSPSMVSRYLDCLAILAHAARHAVGFARTLVPQLFELALATNTRMLCFSDLELNDKDEVNEQHEAGAPDTRKLHASRRNLTDAREAISASSASLILVLLDACWEMDGGVALMDELSRSTTSSQAGISSAIFADIITWTEALFETEDAKGRRAASFGRSGRCAAAILVRVHEIRSHLGQRM</sequence>
<feature type="region of interest" description="Disordered" evidence="2">
    <location>
        <begin position="1062"/>
        <end position="1092"/>
    </location>
</feature>
<dbReference type="GO" id="GO:0051083">
    <property type="term" value="P:'de novo' cotranslational protein folding"/>
    <property type="evidence" value="ECO:0007669"/>
    <property type="project" value="TreeGrafter"/>
</dbReference>
<dbReference type="Pfam" id="PF10193">
    <property type="entry name" value="Telomere_reg-2"/>
    <property type="match status" value="1"/>
</dbReference>
<feature type="region of interest" description="Disordered" evidence="2">
    <location>
        <begin position="480"/>
        <end position="520"/>
    </location>
</feature>
<dbReference type="EMBL" id="CCYA01000221">
    <property type="protein sequence ID" value="CEH13478.1"/>
    <property type="molecule type" value="Genomic_DNA"/>
</dbReference>
<proteinExistence type="inferred from homology"/>
<dbReference type="InterPro" id="IPR038528">
    <property type="entry name" value="TEL2_C_sf"/>
</dbReference>
<evidence type="ECO:0000256" key="2">
    <source>
        <dbReference type="SAM" id="MobiDB-lite"/>
    </source>
</evidence>